<accession>A0ACB8DQ51</accession>
<evidence type="ECO:0000313" key="1">
    <source>
        <dbReference type="EMBL" id="KAH7974481.1"/>
    </source>
</evidence>
<proteinExistence type="predicted"/>
<comment type="caution">
    <text evidence="1">The sequence shown here is derived from an EMBL/GenBank/DDBJ whole genome shotgun (WGS) entry which is preliminary data.</text>
</comment>
<protein>
    <submittedName>
        <fullName evidence="1">Uncharacterized protein</fullName>
    </submittedName>
</protein>
<reference evidence="1" key="1">
    <citation type="submission" date="2020-05" db="EMBL/GenBank/DDBJ databases">
        <title>Large-scale comparative analyses of tick genomes elucidate their genetic diversity and vector capacities.</title>
        <authorList>
            <person name="Jia N."/>
            <person name="Wang J."/>
            <person name="Shi W."/>
            <person name="Du L."/>
            <person name="Sun Y."/>
            <person name="Zhan W."/>
            <person name="Jiang J."/>
            <person name="Wang Q."/>
            <person name="Zhang B."/>
            <person name="Ji P."/>
            <person name="Sakyi L.B."/>
            <person name="Cui X."/>
            <person name="Yuan T."/>
            <person name="Jiang B."/>
            <person name="Yang W."/>
            <person name="Lam T.T.-Y."/>
            <person name="Chang Q."/>
            <person name="Ding S."/>
            <person name="Wang X."/>
            <person name="Zhu J."/>
            <person name="Ruan X."/>
            <person name="Zhao L."/>
            <person name="Wei J."/>
            <person name="Que T."/>
            <person name="Du C."/>
            <person name="Cheng J."/>
            <person name="Dai P."/>
            <person name="Han X."/>
            <person name="Huang E."/>
            <person name="Gao Y."/>
            <person name="Liu J."/>
            <person name="Shao H."/>
            <person name="Ye R."/>
            <person name="Li L."/>
            <person name="Wei W."/>
            <person name="Wang X."/>
            <person name="Wang C."/>
            <person name="Yang T."/>
            <person name="Huo Q."/>
            <person name="Li W."/>
            <person name="Guo W."/>
            <person name="Chen H."/>
            <person name="Zhou L."/>
            <person name="Ni X."/>
            <person name="Tian J."/>
            <person name="Zhou Y."/>
            <person name="Sheng Y."/>
            <person name="Liu T."/>
            <person name="Pan Y."/>
            <person name="Xia L."/>
            <person name="Li J."/>
            <person name="Zhao F."/>
            <person name="Cao W."/>
        </authorList>
    </citation>
    <scope>NUCLEOTIDE SEQUENCE</scope>
    <source>
        <strain evidence="1">Dsil-2018</strain>
    </source>
</reference>
<name>A0ACB8DQ51_DERSI</name>
<keyword evidence="2" id="KW-1185">Reference proteome</keyword>
<gene>
    <name evidence="1" type="ORF">HPB49_015789</name>
</gene>
<dbReference type="Proteomes" id="UP000821865">
    <property type="component" value="Chromosome 10"/>
</dbReference>
<dbReference type="EMBL" id="CM023479">
    <property type="protein sequence ID" value="KAH7974481.1"/>
    <property type="molecule type" value="Genomic_DNA"/>
</dbReference>
<sequence length="445" mass="51906">MKATPYRRRKRHGRLRGNCCWLMPRDVRRLPVPVEMLRHFHRVLVTCMVFLCLSLLGIVFVTTRSRLQEQYAPQALLTDNGSEPCEPRKNIVFLKTHKCASSTVMNIFLRFGTEHELNFVLPKSQHVHYLGHPEPFNRRLVANVSAYNMTYNILTHHTRYNGKEMHALMPADSIYVTILRRPDSLFESLYSYCNLASLFKRNLTTFVRDRNLTAYLSRHRVIEKRVGLNQMSFDLGFNGPFDSEQAVAKFIGEIASAFDLVMLAERLDESLILLKHLLCWNTTDMVALKLNSRYSAYKERLSNETIEHLLRLNSADWQLYKYFAKVFDDKVKAFGVDRMAEEVKELQAAQREYYGRCVMAEGSMEKLSTYFKRKDVVAFKSKDKSRLCRSLTFSELEFHEEVKKIQEARIRQYLARQKRAQLSKPVSKGVDSHVTKVQRPVANGR</sequence>
<evidence type="ECO:0000313" key="2">
    <source>
        <dbReference type="Proteomes" id="UP000821865"/>
    </source>
</evidence>
<organism evidence="1 2">
    <name type="scientific">Dermacentor silvarum</name>
    <name type="common">Tick</name>
    <dbReference type="NCBI Taxonomy" id="543639"/>
    <lineage>
        <taxon>Eukaryota</taxon>
        <taxon>Metazoa</taxon>
        <taxon>Ecdysozoa</taxon>
        <taxon>Arthropoda</taxon>
        <taxon>Chelicerata</taxon>
        <taxon>Arachnida</taxon>
        <taxon>Acari</taxon>
        <taxon>Parasitiformes</taxon>
        <taxon>Ixodida</taxon>
        <taxon>Ixodoidea</taxon>
        <taxon>Ixodidae</taxon>
        <taxon>Rhipicephalinae</taxon>
        <taxon>Dermacentor</taxon>
    </lineage>
</organism>